<feature type="signal peptide" evidence="2">
    <location>
        <begin position="1"/>
        <end position="20"/>
    </location>
</feature>
<protein>
    <recommendedName>
        <fullName evidence="5">SRCR domain-containing protein</fullName>
    </recommendedName>
</protein>
<sequence length="390" mass="42812">MKKSAMIFLFGLLLIGLVNACDDSQRIMRISSTTNAHGEIYNGVENYGTEICYDELFGIDYNAVDPHVCTANNRVIRLSSNTNGHGEGPEVGIYSVDVCYGNLVCAMRSDCESDEVEVLSLSSSTNAHLGIAGEYTNKICCESSFGMVHTGICVEEEGGTIWSDGGVDCDPFNAHNSEYCRWGGWSGNPNVCCPFGYGCVIPESGNPDCTTGIEDGCGCQLNPDWCNEVLSCSGYRTQDECIMNDCDVIASELNDPENHCNEVGELYNISCNTSCSWNGTNCGFNSYRNNFDPGVVVVNPEYQCSSSTQLGECISSRREIIIKKVLTEIISDTVIDPDTLDESFQTWCPKLTSRQYACGFEVELGFFGFWNFVSSLGLIFGVYFVKKKYL</sequence>
<gene>
    <name evidence="3" type="ORF">COU93_02365</name>
</gene>
<reference evidence="4" key="1">
    <citation type="submission" date="2017-09" db="EMBL/GenBank/DDBJ databases">
        <title>Depth-based differentiation of microbial function through sediment-hosted aquifers and enrichment of novel symbionts in the deep terrestrial subsurface.</title>
        <authorList>
            <person name="Probst A.J."/>
            <person name="Ladd B."/>
            <person name="Jarett J.K."/>
            <person name="Geller-Mcgrath D.E."/>
            <person name="Sieber C.M.K."/>
            <person name="Emerson J.B."/>
            <person name="Anantharaman K."/>
            <person name="Thomas B.C."/>
            <person name="Malmstrom R."/>
            <person name="Stieglmeier M."/>
            <person name="Klingl A."/>
            <person name="Woyke T."/>
            <person name="Ryan C.M."/>
            <person name="Banfield J.F."/>
        </authorList>
    </citation>
    <scope>NUCLEOTIDE SEQUENCE [LARGE SCALE GENOMIC DNA]</scope>
</reference>
<proteinExistence type="predicted"/>
<dbReference type="Proteomes" id="UP000229766">
    <property type="component" value="Unassembled WGS sequence"/>
</dbReference>
<evidence type="ECO:0000313" key="3">
    <source>
        <dbReference type="EMBL" id="PJE66782.1"/>
    </source>
</evidence>
<evidence type="ECO:0000313" key="4">
    <source>
        <dbReference type="Proteomes" id="UP000229766"/>
    </source>
</evidence>
<accession>A0A2M8L1L9</accession>
<dbReference type="EMBL" id="PFEI01000136">
    <property type="protein sequence ID" value="PJE66782.1"/>
    <property type="molecule type" value="Genomic_DNA"/>
</dbReference>
<comment type="caution">
    <text evidence="3">The sequence shown here is derived from an EMBL/GenBank/DDBJ whole genome shotgun (WGS) entry which is preliminary data.</text>
</comment>
<keyword evidence="1" id="KW-1133">Transmembrane helix</keyword>
<evidence type="ECO:0000256" key="1">
    <source>
        <dbReference type="SAM" id="Phobius"/>
    </source>
</evidence>
<dbReference type="AlphaFoldDB" id="A0A2M8L1L9"/>
<evidence type="ECO:0000256" key="2">
    <source>
        <dbReference type="SAM" id="SignalP"/>
    </source>
</evidence>
<feature type="chain" id="PRO_5014799172" description="SRCR domain-containing protein" evidence="2">
    <location>
        <begin position="21"/>
        <end position="390"/>
    </location>
</feature>
<feature type="transmembrane region" description="Helical" evidence="1">
    <location>
        <begin position="364"/>
        <end position="385"/>
    </location>
</feature>
<keyword evidence="2" id="KW-0732">Signal</keyword>
<evidence type="ECO:0008006" key="5">
    <source>
        <dbReference type="Google" id="ProtNLM"/>
    </source>
</evidence>
<organism evidence="3 4">
    <name type="scientific">Candidatus Shapirobacteria bacterium CG10_big_fil_rev_8_21_14_0_10_36_6</name>
    <dbReference type="NCBI Taxonomy" id="1974886"/>
    <lineage>
        <taxon>Bacteria</taxon>
        <taxon>Candidatus Shapironibacteriota</taxon>
    </lineage>
</organism>
<keyword evidence="1" id="KW-0812">Transmembrane</keyword>
<keyword evidence="1" id="KW-0472">Membrane</keyword>
<name>A0A2M8L1L9_9BACT</name>